<gene>
    <name evidence="2" type="ORF">CKAH01_16030</name>
</gene>
<accession>A0AAD9YED2</accession>
<evidence type="ECO:0000259" key="1">
    <source>
        <dbReference type="Pfam" id="PF08031"/>
    </source>
</evidence>
<proteinExistence type="predicted"/>
<dbReference type="Pfam" id="PF08031">
    <property type="entry name" value="BBE"/>
    <property type="match status" value="1"/>
</dbReference>
<dbReference type="Proteomes" id="UP001281614">
    <property type="component" value="Unassembled WGS sequence"/>
</dbReference>
<name>A0AAD9YED2_COLKA</name>
<organism evidence="2 3">
    <name type="scientific">Colletotrichum kahawae</name>
    <name type="common">Coffee berry disease fungus</name>
    <dbReference type="NCBI Taxonomy" id="34407"/>
    <lineage>
        <taxon>Eukaryota</taxon>
        <taxon>Fungi</taxon>
        <taxon>Dikarya</taxon>
        <taxon>Ascomycota</taxon>
        <taxon>Pezizomycotina</taxon>
        <taxon>Sordariomycetes</taxon>
        <taxon>Hypocreomycetidae</taxon>
        <taxon>Glomerellales</taxon>
        <taxon>Glomerellaceae</taxon>
        <taxon>Colletotrichum</taxon>
        <taxon>Colletotrichum gloeosporioides species complex</taxon>
    </lineage>
</organism>
<dbReference type="Gene3D" id="3.30.465.10">
    <property type="match status" value="1"/>
</dbReference>
<feature type="domain" description="Berberine/berberine-like" evidence="1">
    <location>
        <begin position="1"/>
        <end position="40"/>
    </location>
</feature>
<evidence type="ECO:0000313" key="3">
    <source>
        <dbReference type="Proteomes" id="UP001281614"/>
    </source>
</evidence>
<sequence>MNEGDALDPDWKASFYGENYDKLLGVKNVYDPESVFYCPTCVGSDMWEADGAGRLCRAS</sequence>
<protein>
    <submittedName>
        <fullName evidence="2">Isoamyl alcohol oxidase</fullName>
    </submittedName>
</protein>
<dbReference type="InterPro" id="IPR012951">
    <property type="entry name" value="BBE"/>
</dbReference>
<dbReference type="InterPro" id="IPR016169">
    <property type="entry name" value="FAD-bd_PCMH_sub2"/>
</dbReference>
<dbReference type="GO" id="GO:0050660">
    <property type="term" value="F:flavin adenine dinucleotide binding"/>
    <property type="evidence" value="ECO:0007669"/>
    <property type="project" value="InterPro"/>
</dbReference>
<dbReference type="AlphaFoldDB" id="A0AAD9YED2"/>
<dbReference type="EMBL" id="VYYT01000148">
    <property type="protein sequence ID" value="KAK2762939.1"/>
    <property type="molecule type" value="Genomic_DNA"/>
</dbReference>
<evidence type="ECO:0000313" key="2">
    <source>
        <dbReference type="EMBL" id="KAK2762939.1"/>
    </source>
</evidence>
<comment type="caution">
    <text evidence="2">The sequence shown here is derived from an EMBL/GenBank/DDBJ whole genome shotgun (WGS) entry which is preliminary data.</text>
</comment>
<reference evidence="2" key="1">
    <citation type="submission" date="2023-02" db="EMBL/GenBank/DDBJ databases">
        <title>Colletotrichum kahawae CIFC_Que2 genome sequencing and assembly.</title>
        <authorList>
            <person name="Baroncelli R."/>
        </authorList>
    </citation>
    <scope>NUCLEOTIDE SEQUENCE</scope>
    <source>
        <strain evidence="2">CIFC_Que2</strain>
    </source>
</reference>
<dbReference type="GO" id="GO:0016491">
    <property type="term" value="F:oxidoreductase activity"/>
    <property type="evidence" value="ECO:0007669"/>
    <property type="project" value="InterPro"/>
</dbReference>
<keyword evidence="3" id="KW-1185">Reference proteome</keyword>